<evidence type="ECO:0000313" key="11">
    <source>
        <dbReference type="Proteomes" id="UP000250462"/>
    </source>
</evidence>
<feature type="transmembrane region" description="Helical" evidence="8">
    <location>
        <begin position="312"/>
        <end position="336"/>
    </location>
</feature>
<evidence type="ECO:0000256" key="8">
    <source>
        <dbReference type="SAM" id="Phobius"/>
    </source>
</evidence>
<keyword evidence="11" id="KW-1185">Reference proteome</keyword>
<dbReference type="PROSITE" id="PS50850">
    <property type="entry name" value="MFS"/>
    <property type="match status" value="1"/>
</dbReference>
<dbReference type="SUPFAM" id="SSF103473">
    <property type="entry name" value="MFS general substrate transporter"/>
    <property type="match status" value="1"/>
</dbReference>
<dbReference type="Proteomes" id="UP000250462">
    <property type="component" value="Unassembled WGS sequence"/>
</dbReference>
<keyword evidence="6 8" id="KW-0472">Membrane</keyword>
<feature type="transmembrane region" description="Helical" evidence="8">
    <location>
        <begin position="247"/>
        <end position="269"/>
    </location>
</feature>
<feature type="transmembrane region" description="Helical" evidence="8">
    <location>
        <begin position="206"/>
        <end position="226"/>
    </location>
</feature>
<evidence type="ECO:0000259" key="9">
    <source>
        <dbReference type="PROSITE" id="PS50850"/>
    </source>
</evidence>
<dbReference type="InterPro" id="IPR036259">
    <property type="entry name" value="MFS_trans_sf"/>
</dbReference>
<dbReference type="Gene3D" id="1.20.1720.10">
    <property type="entry name" value="Multidrug resistance protein D"/>
    <property type="match status" value="1"/>
</dbReference>
<keyword evidence="5 8" id="KW-1133">Transmembrane helix</keyword>
<dbReference type="InterPro" id="IPR020846">
    <property type="entry name" value="MFS_dom"/>
</dbReference>
<dbReference type="PANTHER" id="PTHR42718">
    <property type="entry name" value="MAJOR FACILITATOR SUPERFAMILY MULTIDRUG TRANSPORTER MFSC"/>
    <property type="match status" value="1"/>
</dbReference>
<feature type="compositionally biased region" description="Polar residues" evidence="7">
    <location>
        <begin position="34"/>
        <end position="43"/>
    </location>
</feature>
<feature type="transmembrane region" description="Helical" evidence="8">
    <location>
        <begin position="407"/>
        <end position="430"/>
    </location>
</feature>
<feature type="transmembrane region" description="Helical" evidence="8">
    <location>
        <begin position="342"/>
        <end position="364"/>
    </location>
</feature>
<evidence type="ECO:0000256" key="4">
    <source>
        <dbReference type="ARBA" id="ARBA00022692"/>
    </source>
</evidence>
<dbReference type="GO" id="GO:0022857">
    <property type="term" value="F:transmembrane transporter activity"/>
    <property type="evidence" value="ECO:0007669"/>
    <property type="project" value="InterPro"/>
</dbReference>
<feature type="transmembrane region" description="Helical" evidence="8">
    <location>
        <begin position="181"/>
        <end position="200"/>
    </location>
</feature>
<keyword evidence="4 8" id="KW-0812">Transmembrane</keyword>
<protein>
    <recommendedName>
        <fullName evidence="9">Major facilitator superfamily (MFS) profile domain-containing protein</fullName>
    </recommendedName>
</protein>
<name>A0A329QRQ1_9ACTN</name>
<keyword evidence="2" id="KW-0813">Transport</keyword>
<dbReference type="AlphaFoldDB" id="A0A329QRQ1"/>
<feature type="transmembrane region" description="Helical" evidence="8">
    <location>
        <begin position="474"/>
        <end position="491"/>
    </location>
</feature>
<comment type="caution">
    <text evidence="10">The sequence shown here is derived from an EMBL/GenBank/DDBJ whole genome shotgun (WGS) entry which is preliminary data.</text>
</comment>
<dbReference type="InterPro" id="IPR011701">
    <property type="entry name" value="MFS"/>
</dbReference>
<feature type="transmembrane region" description="Helical" evidence="8">
    <location>
        <begin position="56"/>
        <end position="82"/>
    </location>
</feature>
<dbReference type="GO" id="GO:0005886">
    <property type="term" value="C:plasma membrane"/>
    <property type="evidence" value="ECO:0007669"/>
    <property type="project" value="UniProtKB-SubCell"/>
</dbReference>
<dbReference type="Pfam" id="PF07690">
    <property type="entry name" value="MFS_1"/>
    <property type="match status" value="1"/>
</dbReference>
<feature type="transmembrane region" description="Helical" evidence="8">
    <location>
        <begin position="275"/>
        <end position="292"/>
    </location>
</feature>
<dbReference type="CDD" id="cd17321">
    <property type="entry name" value="MFS_MMR_MDR_like"/>
    <property type="match status" value="1"/>
</dbReference>
<evidence type="ECO:0000256" key="6">
    <source>
        <dbReference type="ARBA" id="ARBA00023136"/>
    </source>
</evidence>
<proteinExistence type="predicted"/>
<dbReference type="Gene3D" id="1.20.1250.20">
    <property type="entry name" value="MFS general substrate transporter like domains"/>
    <property type="match status" value="1"/>
</dbReference>
<dbReference type="EMBL" id="QMIG01000010">
    <property type="protein sequence ID" value="RAW14052.1"/>
    <property type="molecule type" value="Genomic_DNA"/>
</dbReference>
<dbReference type="PRINTS" id="PR01036">
    <property type="entry name" value="TCRTETB"/>
</dbReference>
<evidence type="ECO:0000256" key="2">
    <source>
        <dbReference type="ARBA" id="ARBA00022448"/>
    </source>
</evidence>
<evidence type="ECO:0000256" key="7">
    <source>
        <dbReference type="SAM" id="MobiDB-lite"/>
    </source>
</evidence>
<evidence type="ECO:0000256" key="1">
    <source>
        <dbReference type="ARBA" id="ARBA00004651"/>
    </source>
</evidence>
<feature type="transmembrane region" description="Helical" evidence="8">
    <location>
        <begin position="94"/>
        <end position="114"/>
    </location>
</feature>
<feature type="region of interest" description="Disordered" evidence="7">
    <location>
        <begin position="1"/>
        <end position="47"/>
    </location>
</feature>
<feature type="compositionally biased region" description="Basic residues" evidence="7">
    <location>
        <begin position="1"/>
        <end position="13"/>
    </location>
</feature>
<feature type="transmembrane region" description="Helical" evidence="8">
    <location>
        <begin position="371"/>
        <end position="395"/>
    </location>
</feature>
<feature type="transmembrane region" description="Helical" evidence="8">
    <location>
        <begin position="151"/>
        <end position="169"/>
    </location>
</feature>
<comment type="subcellular location">
    <subcellularLocation>
        <location evidence="1">Cell membrane</location>
        <topology evidence="1">Multi-pass membrane protein</topology>
    </subcellularLocation>
</comment>
<accession>A0A329QRQ1</accession>
<feature type="region of interest" description="Disordered" evidence="7">
    <location>
        <begin position="493"/>
        <end position="541"/>
    </location>
</feature>
<reference evidence="10 11" key="1">
    <citation type="submission" date="2018-06" db="EMBL/GenBank/DDBJ databases">
        <title>Phytoactinopolyspora halophila sp. nov., a novel halophilic actinomycete isolated from a saline soil in China.</title>
        <authorList>
            <person name="Tang S.-K."/>
        </authorList>
    </citation>
    <scope>NUCLEOTIDE SEQUENCE [LARGE SCALE GENOMIC DNA]</scope>
    <source>
        <strain evidence="10 11">YIM 96934</strain>
    </source>
</reference>
<gene>
    <name evidence="10" type="ORF">DPM12_11535</name>
</gene>
<organism evidence="10 11">
    <name type="scientific">Phytoactinopolyspora halophila</name>
    <dbReference type="NCBI Taxonomy" id="1981511"/>
    <lineage>
        <taxon>Bacteria</taxon>
        <taxon>Bacillati</taxon>
        <taxon>Actinomycetota</taxon>
        <taxon>Actinomycetes</taxon>
        <taxon>Jiangellales</taxon>
        <taxon>Jiangellaceae</taxon>
        <taxon>Phytoactinopolyspora</taxon>
    </lineage>
</organism>
<keyword evidence="3" id="KW-1003">Cell membrane</keyword>
<feature type="domain" description="Major facilitator superfamily (MFS) profile" evidence="9">
    <location>
        <begin position="56"/>
        <end position="497"/>
    </location>
</feature>
<feature type="transmembrane region" description="Helical" evidence="8">
    <location>
        <begin position="442"/>
        <end position="462"/>
    </location>
</feature>
<evidence type="ECO:0000313" key="10">
    <source>
        <dbReference type="EMBL" id="RAW14052.1"/>
    </source>
</evidence>
<evidence type="ECO:0000256" key="5">
    <source>
        <dbReference type="ARBA" id="ARBA00022989"/>
    </source>
</evidence>
<feature type="transmembrane region" description="Helical" evidence="8">
    <location>
        <begin position="121"/>
        <end position="139"/>
    </location>
</feature>
<sequence>MHRPDRRARRPFRSGHDGGVTRREHRRQIRKELSMTTTHPTTHGESDDIPATNWKAVIVAASAIVLVALDMAIVAVALPVVGAEFDASPSVTQWVMLAYFLPMVALGIPVGRWIDRAQIRAAYFFAVSGYGVTSLVVMVAPTIETLIGSRALQGIFAALVAVLGFPVIATSVRAEHRGRAMGVILTFIPLSGMVGPALGGTLAENYGWRPIFAVSLPIVLLAMWLGHRAIPSGARGQVALPIPDRHLVSEALVLGGAVGALMLGLTLLGENPGQAAFPAALGAFTVLAAAAWTRLPASRPVTAFLRQPRVGLMVVSLMFMTSGFAATNFLMPYFFIEIFQRSATMAGLVLLALGLAMATISPLAGVLADRYGYWPVLLTGGMITLSGAMGIFLLGTDPHPLDVAWRLALIGTGQGLFAGPISAAILASASRSMAGTAGGVSSLFRTLGFSLGPALGALAWSLSGGGTTALRTGALLLVALATLASATVMALRTSRSSRPGSGHDGSSDEPDPATTDSGPGTPPGVHTDPPPAAARPAARNG</sequence>
<evidence type="ECO:0000256" key="3">
    <source>
        <dbReference type="ARBA" id="ARBA00022475"/>
    </source>
</evidence>
<dbReference type="PANTHER" id="PTHR42718:SF46">
    <property type="entry name" value="BLR6921 PROTEIN"/>
    <property type="match status" value="1"/>
</dbReference>